<dbReference type="EMBL" id="FOZK01000002">
    <property type="protein sequence ID" value="SFS01487.1"/>
    <property type="molecule type" value="Genomic_DNA"/>
</dbReference>
<evidence type="ECO:0008006" key="3">
    <source>
        <dbReference type="Google" id="ProtNLM"/>
    </source>
</evidence>
<sequence length="158" mass="17052">MGCDGTMQDRVGAGIERLEERFGSFPVNQTTLTVPEPDYETARERADAGAIDVYVRVYDDEGDALHLGDDRDCPVPRCVAGPDEPLAIAVARAVRRESGVEVSLDEVTRVTIAGVNNEADSDAPTVYRLIALLDATYVRGSVENAAWAPETPAVPEYV</sequence>
<evidence type="ECO:0000313" key="1">
    <source>
        <dbReference type="EMBL" id="SFS01487.1"/>
    </source>
</evidence>
<accession>A0A1I6LDI6</accession>
<reference evidence="1 2" key="1">
    <citation type="submission" date="2016-10" db="EMBL/GenBank/DDBJ databases">
        <authorList>
            <person name="de Groot N.N."/>
        </authorList>
    </citation>
    <scope>NUCLEOTIDE SEQUENCE [LARGE SCALE GENOMIC DNA]</scope>
    <source>
        <strain evidence="1 2">CGMCC 1.10457</strain>
    </source>
</reference>
<gene>
    <name evidence="1" type="ORF">SAMN05216559_2506</name>
</gene>
<dbReference type="OrthoDB" id="234635at2157"/>
<evidence type="ECO:0000313" key="2">
    <source>
        <dbReference type="Proteomes" id="UP000199062"/>
    </source>
</evidence>
<keyword evidence="2" id="KW-1185">Reference proteome</keyword>
<proteinExistence type="predicted"/>
<dbReference type="AlphaFoldDB" id="A0A1I6LDI6"/>
<protein>
    <recommendedName>
        <fullName evidence="3">Nudix hydrolase domain-containing protein</fullName>
    </recommendedName>
</protein>
<dbReference type="RefSeq" id="WP_089816838.1">
    <property type="nucleotide sequence ID" value="NZ_FOZK01000002.1"/>
</dbReference>
<name>A0A1I6LDI6_9EURY</name>
<organism evidence="1 2">
    <name type="scientific">Halomicrobium zhouii</name>
    <dbReference type="NCBI Taxonomy" id="767519"/>
    <lineage>
        <taxon>Archaea</taxon>
        <taxon>Methanobacteriati</taxon>
        <taxon>Methanobacteriota</taxon>
        <taxon>Stenosarchaea group</taxon>
        <taxon>Halobacteria</taxon>
        <taxon>Halobacteriales</taxon>
        <taxon>Haloarculaceae</taxon>
        <taxon>Halomicrobium</taxon>
    </lineage>
</organism>
<dbReference type="STRING" id="767519.SAMN05216559_2506"/>
<dbReference type="Proteomes" id="UP000199062">
    <property type="component" value="Unassembled WGS sequence"/>
</dbReference>